<gene>
    <name evidence="8" type="ORF">GSONMT00034722001</name>
</gene>
<dbReference type="Pfam" id="PF12931">
    <property type="entry name" value="TPR_Sec16"/>
    <property type="match status" value="1"/>
</dbReference>
<evidence type="ECO:0000313" key="8">
    <source>
        <dbReference type="EMBL" id="CDQ77176.1"/>
    </source>
</evidence>
<protein>
    <recommendedName>
        <fullName evidence="7">Sec16 Sec23-binding domain-containing protein</fullName>
    </recommendedName>
</protein>
<accession>A0A060XCJ0</accession>
<dbReference type="STRING" id="8022.A0A060XCJ0"/>
<proteinExistence type="inferred from homology"/>
<reference evidence="8" key="1">
    <citation type="journal article" date="2014" name="Nat. Commun.">
        <title>The rainbow trout genome provides novel insights into evolution after whole-genome duplication in vertebrates.</title>
        <authorList>
            <person name="Berthelot C."/>
            <person name="Brunet F."/>
            <person name="Chalopin D."/>
            <person name="Juanchich A."/>
            <person name="Bernard M."/>
            <person name="Noel B."/>
            <person name="Bento P."/>
            <person name="Da Silva C."/>
            <person name="Labadie K."/>
            <person name="Alberti A."/>
            <person name="Aury J.M."/>
            <person name="Louis A."/>
            <person name="Dehais P."/>
            <person name="Bardou P."/>
            <person name="Montfort J."/>
            <person name="Klopp C."/>
            <person name="Cabau C."/>
            <person name="Gaspin C."/>
            <person name="Thorgaard G.H."/>
            <person name="Boussaha M."/>
            <person name="Quillet E."/>
            <person name="Guyomard R."/>
            <person name="Galiana D."/>
            <person name="Bobe J."/>
            <person name="Volff J.N."/>
            <person name="Genet C."/>
            <person name="Wincker P."/>
            <person name="Jaillon O."/>
            <person name="Roest Crollius H."/>
            <person name="Guiguen Y."/>
        </authorList>
    </citation>
    <scope>NUCLEOTIDE SEQUENCE [LARGE SCALE GENOMIC DNA]</scope>
</reference>
<dbReference type="GO" id="GO:0012507">
    <property type="term" value="C:ER to Golgi transport vesicle membrane"/>
    <property type="evidence" value="ECO:0007669"/>
    <property type="project" value="TreeGrafter"/>
</dbReference>
<evidence type="ECO:0000256" key="6">
    <source>
        <dbReference type="SAM" id="MobiDB-lite"/>
    </source>
</evidence>
<name>A0A060XCJ0_ONCMY</name>
<dbReference type="GO" id="GO:0007030">
    <property type="term" value="P:Golgi organization"/>
    <property type="evidence" value="ECO:0007669"/>
    <property type="project" value="TreeGrafter"/>
</dbReference>
<evidence type="ECO:0000256" key="3">
    <source>
        <dbReference type="ARBA" id="ARBA00022448"/>
    </source>
</evidence>
<feature type="region of interest" description="Disordered" evidence="6">
    <location>
        <begin position="1"/>
        <end position="30"/>
    </location>
</feature>
<keyword evidence="3" id="KW-0813">Transport</keyword>
<keyword evidence="4" id="KW-0256">Endoplasmic reticulum</keyword>
<dbReference type="EMBL" id="FR905209">
    <property type="protein sequence ID" value="CDQ77176.1"/>
    <property type="molecule type" value="Genomic_DNA"/>
</dbReference>
<sequence length="413" mass="46794">MAELLMRNSQGQYGSGGSEGSEAPTLIDLSEGPSPETNALDGADLLTNFNFFFFKSNFICHIHMVSRSIFRSLQRCSIRFKSRLWLGHSRTFRNLSRSYSCVVLAVFADQLAPSDPLQTLFQLLSGRIPAVSMCCGSDKWGDWKPHLAVMLWEICLSPEEHSYHGRHTSLQRVVTCCSYRLSDSLHSFWHLHSQDRVTGASVLSFKEFAQNSAIRCTELFEYCQRLGDKFFSIPSFQQVYKFLYACRLLDIELASQAYHYCEVIGILMVCVCSALPLCVCVLSPQLAERLNKYEGMGQLSDTADDSCPQDPSWLQQLRCRQQGIQVTTPQCITIVPIMFLCHMFSCSSISVGYETFYLYFSPPFSWYPIVSSYWLVSSLQLPYGLGRDEGRELCVHRNNPTKLLNTACIQLGS</sequence>
<organism evidence="8 9">
    <name type="scientific">Oncorhynchus mykiss</name>
    <name type="common">Rainbow trout</name>
    <name type="synonym">Salmo gairdneri</name>
    <dbReference type="NCBI Taxonomy" id="8022"/>
    <lineage>
        <taxon>Eukaryota</taxon>
        <taxon>Metazoa</taxon>
        <taxon>Chordata</taxon>
        <taxon>Craniata</taxon>
        <taxon>Vertebrata</taxon>
        <taxon>Euteleostomi</taxon>
        <taxon>Actinopterygii</taxon>
        <taxon>Neopterygii</taxon>
        <taxon>Teleostei</taxon>
        <taxon>Protacanthopterygii</taxon>
        <taxon>Salmoniformes</taxon>
        <taxon>Salmonidae</taxon>
        <taxon>Salmoninae</taxon>
        <taxon>Oncorhynchus</taxon>
    </lineage>
</organism>
<dbReference type="PaxDb" id="8022-A0A060XCJ0"/>
<evidence type="ECO:0000256" key="2">
    <source>
        <dbReference type="ARBA" id="ARBA00005927"/>
    </source>
</evidence>
<dbReference type="GO" id="GO:0070971">
    <property type="term" value="C:endoplasmic reticulum exit site"/>
    <property type="evidence" value="ECO:0007669"/>
    <property type="project" value="TreeGrafter"/>
</dbReference>
<dbReference type="InterPro" id="IPR024298">
    <property type="entry name" value="Sec16_Sec23-bd"/>
</dbReference>
<dbReference type="GO" id="GO:0070973">
    <property type="term" value="P:protein localization to endoplasmic reticulum exit site"/>
    <property type="evidence" value="ECO:0007669"/>
    <property type="project" value="TreeGrafter"/>
</dbReference>
<dbReference type="PANTHER" id="PTHR13402:SF11">
    <property type="entry name" value="PROTEIN TRANSPORT PROTEIN SEC16B"/>
    <property type="match status" value="1"/>
</dbReference>
<dbReference type="GO" id="GO:0016192">
    <property type="term" value="P:vesicle-mediated transport"/>
    <property type="evidence" value="ECO:0007669"/>
    <property type="project" value="UniProtKB-KW"/>
</dbReference>
<evidence type="ECO:0000259" key="7">
    <source>
        <dbReference type="Pfam" id="PF12931"/>
    </source>
</evidence>
<comment type="similarity">
    <text evidence="2">Belongs to the SEC16 family.</text>
</comment>
<dbReference type="PANTHER" id="PTHR13402">
    <property type="entry name" value="RGPR-RELATED"/>
    <property type="match status" value="1"/>
</dbReference>
<comment type="subcellular location">
    <subcellularLocation>
        <location evidence="1">Endoplasmic reticulum membrane</location>
        <topology evidence="1">Peripheral membrane protein</topology>
    </subcellularLocation>
</comment>
<evidence type="ECO:0000256" key="4">
    <source>
        <dbReference type="ARBA" id="ARBA00022824"/>
    </source>
</evidence>
<reference evidence="8" key="2">
    <citation type="submission" date="2014-03" db="EMBL/GenBank/DDBJ databases">
        <authorList>
            <person name="Genoscope - CEA"/>
        </authorList>
    </citation>
    <scope>NUCLEOTIDE SEQUENCE</scope>
</reference>
<dbReference type="Proteomes" id="UP000193380">
    <property type="component" value="Unassembled WGS sequence"/>
</dbReference>
<evidence type="ECO:0000313" key="9">
    <source>
        <dbReference type="Proteomes" id="UP000193380"/>
    </source>
</evidence>
<keyword evidence="5" id="KW-0931">ER-Golgi transport</keyword>
<dbReference type="AlphaFoldDB" id="A0A060XCJ0"/>
<evidence type="ECO:0000256" key="1">
    <source>
        <dbReference type="ARBA" id="ARBA00004406"/>
    </source>
</evidence>
<evidence type="ECO:0000256" key="5">
    <source>
        <dbReference type="ARBA" id="ARBA00022892"/>
    </source>
</evidence>
<dbReference type="GO" id="GO:0005789">
    <property type="term" value="C:endoplasmic reticulum membrane"/>
    <property type="evidence" value="ECO:0007669"/>
    <property type="project" value="UniProtKB-SubCell"/>
</dbReference>
<feature type="domain" description="Sec16 Sec23-binding" evidence="7">
    <location>
        <begin position="206"/>
        <end position="268"/>
    </location>
</feature>